<evidence type="ECO:0000313" key="2">
    <source>
        <dbReference type="EMBL" id="CAA7261797.1"/>
    </source>
</evidence>
<protein>
    <submittedName>
        <fullName evidence="2">Uncharacterized protein</fullName>
    </submittedName>
</protein>
<sequence length="242" mass="26443">MDVCLCLLPPPSNACLAVFTVMPISLNFVESRCEPDDCCCHDSSLLKETDIPGKNQKPGALTAKWFFPEETQLSQCAFHLQREREALFAAYASLHPDQSNPSGSSKIPVTETNKDYPLSTPPLHHLTTLTTPTRTSDLAPPPGTPLTDRWRVALFAQECCGVSLIAEALMESEEETGHPDLLEPLMDDNWEDPTDPFTNVELPGPSPPPQEPATASVEVLCPSIVTGVPDIKMMENTPDPFC</sequence>
<feature type="compositionally biased region" description="Low complexity" evidence="1">
    <location>
        <begin position="117"/>
        <end position="136"/>
    </location>
</feature>
<gene>
    <name evidence="2" type="ORF">AAE3_LOCUS3997</name>
</gene>
<keyword evidence="3" id="KW-1185">Reference proteome</keyword>
<feature type="compositionally biased region" description="Polar residues" evidence="1">
    <location>
        <begin position="96"/>
        <end position="111"/>
    </location>
</feature>
<accession>A0A8S0XPA6</accession>
<dbReference type="EMBL" id="CACVBS010000034">
    <property type="protein sequence ID" value="CAA7261797.1"/>
    <property type="molecule type" value="Genomic_DNA"/>
</dbReference>
<evidence type="ECO:0000256" key="1">
    <source>
        <dbReference type="SAM" id="MobiDB-lite"/>
    </source>
</evidence>
<dbReference type="AlphaFoldDB" id="A0A8S0XPA6"/>
<name>A0A8S0XPA6_CYCAE</name>
<organism evidence="2 3">
    <name type="scientific">Cyclocybe aegerita</name>
    <name type="common">Black poplar mushroom</name>
    <name type="synonym">Agrocybe aegerita</name>
    <dbReference type="NCBI Taxonomy" id="1973307"/>
    <lineage>
        <taxon>Eukaryota</taxon>
        <taxon>Fungi</taxon>
        <taxon>Dikarya</taxon>
        <taxon>Basidiomycota</taxon>
        <taxon>Agaricomycotina</taxon>
        <taxon>Agaricomycetes</taxon>
        <taxon>Agaricomycetidae</taxon>
        <taxon>Agaricales</taxon>
        <taxon>Agaricineae</taxon>
        <taxon>Bolbitiaceae</taxon>
        <taxon>Cyclocybe</taxon>
    </lineage>
</organism>
<proteinExistence type="predicted"/>
<evidence type="ECO:0000313" key="3">
    <source>
        <dbReference type="Proteomes" id="UP000467700"/>
    </source>
</evidence>
<dbReference type="Proteomes" id="UP000467700">
    <property type="component" value="Unassembled WGS sequence"/>
</dbReference>
<feature type="region of interest" description="Disordered" evidence="1">
    <location>
        <begin position="96"/>
        <end position="141"/>
    </location>
</feature>
<feature type="region of interest" description="Disordered" evidence="1">
    <location>
        <begin position="192"/>
        <end position="214"/>
    </location>
</feature>
<comment type="caution">
    <text evidence="2">The sequence shown here is derived from an EMBL/GenBank/DDBJ whole genome shotgun (WGS) entry which is preliminary data.</text>
</comment>
<reference evidence="2 3" key="1">
    <citation type="submission" date="2020-01" db="EMBL/GenBank/DDBJ databases">
        <authorList>
            <person name="Gupta K D."/>
        </authorList>
    </citation>
    <scope>NUCLEOTIDE SEQUENCE [LARGE SCALE GENOMIC DNA]</scope>
</reference>